<evidence type="ECO:0000313" key="4">
    <source>
        <dbReference type="Proteomes" id="UP000675920"/>
    </source>
</evidence>
<evidence type="ECO:0000259" key="3">
    <source>
        <dbReference type="Pfam" id="PF00881"/>
    </source>
</evidence>
<accession>A0A8B6X490</accession>
<dbReference type="GO" id="GO:0016491">
    <property type="term" value="F:oxidoreductase activity"/>
    <property type="evidence" value="ECO:0007669"/>
    <property type="project" value="UniProtKB-KW"/>
</dbReference>
<dbReference type="PANTHER" id="PTHR43673">
    <property type="entry name" value="NAD(P)H NITROREDUCTASE YDGI-RELATED"/>
    <property type="match status" value="1"/>
</dbReference>
<dbReference type="InterPro" id="IPR000415">
    <property type="entry name" value="Nitroreductase-like"/>
</dbReference>
<organism evidence="4 5">
    <name type="scientific">Derxia gummosa DSM 723</name>
    <dbReference type="NCBI Taxonomy" id="1121388"/>
    <lineage>
        <taxon>Bacteria</taxon>
        <taxon>Pseudomonadati</taxon>
        <taxon>Pseudomonadota</taxon>
        <taxon>Betaproteobacteria</taxon>
        <taxon>Burkholderiales</taxon>
        <taxon>Alcaligenaceae</taxon>
        <taxon>Derxia</taxon>
    </lineage>
</organism>
<sequence>MFDKPADSAVPLHPLLALRWSGRALDADTPVAPEAERALLEAARWAPSAGNRQPWRFAVFERQRESDGWSALLRTLARGNQAWAWNARLLIVVCAVTALPDDGGPNRWAAYDCGAAGVSLMLEARALGLMAHAMGGFDVAEVKALLGLKGDAIEPLSVIAVGHPADAGTLGRDLHAKELAPRRREPLDALLIGPGRRG</sequence>
<dbReference type="AlphaFoldDB" id="A0A8B6X490"/>
<evidence type="ECO:0000313" key="5">
    <source>
        <dbReference type="RefSeq" id="WP_028311427.1"/>
    </source>
</evidence>
<dbReference type="CDD" id="cd02138">
    <property type="entry name" value="TdsD-like"/>
    <property type="match status" value="1"/>
</dbReference>
<comment type="similarity">
    <text evidence="1">Belongs to the nitroreductase family.</text>
</comment>
<dbReference type="InterPro" id="IPR029479">
    <property type="entry name" value="Nitroreductase"/>
</dbReference>
<dbReference type="Proteomes" id="UP000675920">
    <property type="component" value="Unplaced"/>
</dbReference>
<dbReference type="RefSeq" id="WP_028311427.1">
    <property type="nucleotide sequence ID" value="NZ_AXWS01000008.1"/>
</dbReference>
<dbReference type="OrthoDB" id="9802510at2"/>
<dbReference type="EC" id="1.-.-.-" evidence="5"/>
<reference evidence="5" key="2">
    <citation type="journal article" date="2017" name="Proc. Natl. Acad. Sci.">
        <title>Evolutionary and molecular foundations of multiple contemporary functions of the nitroreductase superfamily.</title>
        <authorList>
            <person name="Akiva E."/>
            <person name="Copp J.N."/>
            <person name="Tokuriki N."/>
            <person name="Babbitt P.C."/>
        </authorList>
    </citation>
    <scope>NUCLEOTIDE SEQUENCE</scope>
</reference>
<protein>
    <submittedName>
        <fullName evidence="5">Nitroreductase family protein</fullName>
        <ecNumber evidence="5">1.-.-.-</ecNumber>
    </submittedName>
</protein>
<evidence type="ECO:0000256" key="2">
    <source>
        <dbReference type="ARBA" id="ARBA00023002"/>
    </source>
</evidence>
<dbReference type="Pfam" id="PF00881">
    <property type="entry name" value="Nitroreductase"/>
    <property type="match status" value="1"/>
</dbReference>
<proteinExistence type="inferred from homology"/>
<dbReference type="Gene3D" id="3.40.109.10">
    <property type="entry name" value="NADH Oxidase"/>
    <property type="match status" value="1"/>
</dbReference>
<dbReference type="SUPFAM" id="SSF55469">
    <property type="entry name" value="FMN-dependent nitroreductase-like"/>
    <property type="match status" value="1"/>
</dbReference>
<reference evidence="5" key="3">
    <citation type="submission" date="2025-08" db="UniProtKB">
        <authorList>
            <consortium name="RefSeq"/>
        </authorList>
    </citation>
    <scope>IDENTIFICATION</scope>
</reference>
<keyword evidence="4" id="KW-1185">Reference proteome</keyword>
<keyword evidence="2" id="KW-0560">Oxidoreductase</keyword>
<dbReference type="PANTHER" id="PTHR43673:SF10">
    <property type="entry name" value="NADH DEHYDROGENASE_NAD(P)H NITROREDUCTASE XCC3605-RELATED"/>
    <property type="match status" value="1"/>
</dbReference>
<evidence type="ECO:0000256" key="1">
    <source>
        <dbReference type="ARBA" id="ARBA00007118"/>
    </source>
</evidence>
<feature type="domain" description="Nitroreductase" evidence="3">
    <location>
        <begin position="19"/>
        <end position="163"/>
    </location>
</feature>
<name>A0A8B6X490_9BURK</name>
<reference evidence="5" key="1">
    <citation type="journal article" date="2007" name="Biochem. Biophys. Res. Commun.">
        <title>In silico identification of a new group of specific bacterial and fungal nitroreductases-like proteins.</title>
        <authorList>
            <person name="de Oliveira I.M."/>
            <person name="Henriques J.A."/>
            <person name="Bonatto D."/>
        </authorList>
    </citation>
    <scope>NUCLEOTIDE SEQUENCE</scope>
</reference>